<dbReference type="EMBL" id="MHPU01000002">
    <property type="protein sequence ID" value="OGZ89776.1"/>
    <property type="molecule type" value="Genomic_DNA"/>
</dbReference>
<evidence type="ECO:0000313" key="1">
    <source>
        <dbReference type="EMBL" id="OGZ89776.1"/>
    </source>
</evidence>
<evidence type="ECO:0000313" key="2">
    <source>
        <dbReference type="Proteomes" id="UP000178935"/>
    </source>
</evidence>
<sequence length="226" mass="25920">MKSLKEKSINYRKKGYSYNMISQKIGVSKSTLSNWLCNIPFSPNRELIERIGLAKLKSASFKHNQKIAEIIEMKSLAKKELGKITKRDLWMLGIGLYLGEGAKAFENLGFSNSDPDVIKIIINWFKKNCGLENINFNPYIHIYPDNNINKTISYWSKLTGIPKKQFGKVIVDIRTNKVKVKRKTLPHGTIDIRIRTHGNKDFGKKLHRRIMGWIKTATEQINAGVV</sequence>
<comment type="caution">
    <text evidence="1">The sequence shown here is derived from an EMBL/GenBank/DDBJ whole genome shotgun (WGS) entry which is preliminary data.</text>
</comment>
<accession>A0A1G2JRJ9</accession>
<reference evidence="1 2" key="1">
    <citation type="journal article" date="2016" name="Nat. Commun.">
        <title>Thousands of microbial genomes shed light on interconnected biogeochemical processes in an aquifer system.</title>
        <authorList>
            <person name="Anantharaman K."/>
            <person name="Brown C.T."/>
            <person name="Hug L.A."/>
            <person name="Sharon I."/>
            <person name="Castelle C.J."/>
            <person name="Probst A.J."/>
            <person name="Thomas B.C."/>
            <person name="Singh A."/>
            <person name="Wilkins M.J."/>
            <person name="Karaoz U."/>
            <person name="Brodie E.L."/>
            <person name="Williams K.H."/>
            <person name="Hubbard S.S."/>
            <person name="Banfield J.F."/>
        </authorList>
    </citation>
    <scope>NUCLEOTIDE SEQUENCE [LARGE SCALE GENOMIC DNA]</scope>
</reference>
<dbReference type="AlphaFoldDB" id="A0A1G2JRJ9"/>
<dbReference type="Proteomes" id="UP000178935">
    <property type="component" value="Unassembled WGS sequence"/>
</dbReference>
<gene>
    <name evidence="1" type="ORF">A2561_00080</name>
</gene>
<proteinExistence type="predicted"/>
<protein>
    <submittedName>
        <fullName evidence="1">Uncharacterized protein</fullName>
    </submittedName>
</protein>
<organism evidence="1 2">
    <name type="scientific">Candidatus Staskawiczbacteria bacterium RIFOXYD1_FULL_32_13</name>
    <dbReference type="NCBI Taxonomy" id="1802234"/>
    <lineage>
        <taxon>Bacteria</taxon>
        <taxon>Candidatus Staskawicziibacteriota</taxon>
    </lineage>
</organism>
<name>A0A1G2JRJ9_9BACT</name>